<reference evidence="1 2" key="1">
    <citation type="submission" date="2021-03" db="EMBL/GenBank/DDBJ databases">
        <title>Enterococcal diversity collection.</title>
        <authorList>
            <person name="Gilmore M.S."/>
            <person name="Schwartzman J."/>
            <person name="Van Tyne D."/>
            <person name="Martin M."/>
            <person name="Earl A.M."/>
            <person name="Manson A.L."/>
            <person name="Straub T."/>
            <person name="Salamzade R."/>
            <person name="Saavedra J."/>
            <person name="Lebreton F."/>
            <person name="Prichula J."/>
            <person name="Schaufler K."/>
            <person name="Gaca A."/>
            <person name="Sgardioli B."/>
            <person name="Wagenaar J."/>
            <person name="Strong T."/>
        </authorList>
    </citation>
    <scope>NUCLEOTIDE SEQUENCE [LARGE SCALE GENOMIC DNA]</scope>
    <source>
        <strain evidence="1 2">669A</strain>
    </source>
</reference>
<evidence type="ECO:0000313" key="1">
    <source>
        <dbReference type="EMBL" id="MBO1306198.1"/>
    </source>
</evidence>
<dbReference type="EMBL" id="JAFREM010000013">
    <property type="protein sequence ID" value="MBO1306198.1"/>
    <property type="molecule type" value="Genomic_DNA"/>
</dbReference>
<sequence>MQDQQTKIDPETFAYHFMDTIKRPDIEKDEMEAAAKEALAAYLSAYYLAQRFNNLENEFFVDDHSKPVSTYQKILSELNQY</sequence>
<dbReference type="RefSeq" id="WP_207673129.1">
    <property type="nucleotide sequence ID" value="NZ_JAFREM010000013.1"/>
</dbReference>
<proteinExistence type="predicted"/>
<dbReference type="Proteomes" id="UP000664601">
    <property type="component" value="Unassembled WGS sequence"/>
</dbReference>
<organism evidence="1 2">
    <name type="scientific">Candidatus Enterococcus moelleringii</name>
    <dbReference type="NCBI Taxonomy" id="2815325"/>
    <lineage>
        <taxon>Bacteria</taxon>
        <taxon>Bacillati</taxon>
        <taxon>Bacillota</taxon>
        <taxon>Bacilli</taxon>
        <taxon>Lactobacillales</taxon>
        <taxon>Enterococcaceae</taxon>
        <taxon>Enterococcus</taxon>
    </lineage>
</organism>
<gene>
    <name evidence="1" type="ORF">JZO70_08505</name>
</gene>
<protein>
    <submittedName>
        <fullName evidence="1">Uncharacterized protein</fullName>
    </submittedName>
</protein>
<evidence type="ECO:0000313" key="2">
    <source>
        <dbReference type="Proteomes" id="UP000664601"/>
    </source>
</evidence>
<comment type="caution">
    <text evidence="1">The sequence shown here is derived from an EMBL/GenBank/DDBJ whole genome shotgun (WGS) entry which is preliminary data.</text>
</comment>
<accession>A0ABS3LAY6</accession>
<keyword evidence="2" id="KW-1185">Reference proteome</keyword>
<name>A0ABS3LAY6_9ENTE</name>